<dbReference type="AlphaFoldDB" id="A0A0F9JPH3"/>
<sequence>MKTSVIHICDRCEEEFDDPWYGDTFVNDKGKVWLKLCNDCTSKLAEEFE</sequence>
<accession>A0A0F9JPH3</accession>
<protein>
    <submittedName>
        <fullName evidence="1">Uncharacterized protein</fullName>
    </submittedName>
</protein>
<gene>
    <name evidence="1" type="ORF">LCGC14_1427870</name>
</gene>
<comment type="caution">
    <text evidence="1">The sequence shown here is derived from an EMBL/GenBank/DDBJ whole genome shotgun (WGS) entry which is preliminary data.</text>
</comment>
<reference evidence="1" key="1">
    <citation type="journal article" date="2015" name="Nature">
        <title>Complex archaea that bridge the gap between prokaryotes and eukaryotes.</title>
        <authorList>
            <person name="Spang A."/>
            <person name="Saw J.H."/>
            <person name="Jorgensen S.L."/>
            <person name="Zaremba-Niedzwiedzka K."/>
            <person name="Martijn J."/>
            <person name="Lind A.E."/>
            <person name="van Eijk R."/>
            <person name="Schleper C."/>
            <person name="Guy L."/>
            <person name="Ettema T.J."/>
        </authorList>
    </citation>
    <scope>NUCLEOTIDE SEQUENCE</scope>
</reference>
<evidence type="ECO:0000313" key="1">
    <source>
        <dbReference type="EMBL" id="KKM71709.1"/>
    </source>
</evidence>
<name>A0A0F9JPH3_9ZZZZ</name>
<proteinExistence type="predicted"/>
<dbReference type="EMBL" id="LAZR01009588">
    <property type="protein sequence ID" value="KKM71709.1"/>
    <property type="molecule type" value="Genomic_DNA"/>
</dbReference>
<organism evidence="1">
    <name type="scientific">marine sediment metagenome</name>
    <dbReference type="NCBI Taxonomy" id="412755"/>
    <lineage>
        <taxon>unclassified sequences</taxon>
        <taxon>metagenomes</taxon>
        <taxon>ecological metagenomes</taxon>
    </lineage>
</organism>